<dbReference type="GO" id="GO:0043752">
    <property type="term" value="F:adenosylcobinamide kinase activity"/>
    <property type="evidence" value="ECO:0007669"/>
    <property type="project" value="UniProtKB-EC"/>
</dbReference>
<comment type="catalytic activity">
    <reaction evidence="1 14">
        <text>adenosylcob(III)inamide + ATP = adenosylcob(III)inamide phosphate + ADP + H(+)</text>
        <dbReference type="Rhea" id="RHEA:15769"/>
        <dbReference type="ChEBI" id="CHEBI:2480"/>
        <dbReference type="ChEBI" id="CHEBI:15378"/>
        <dbReference type="ChEBI" id="CHEBI:30616"/>
        <dbReference type="ChEBI" id="CHEBI:58502"/>
        <dbReference type="ChEBI" id="CHEBI:456216"/>
        <dbReference type="EC" id="2.7.1.156"/>
    </reaction>
</comment>
<evidence type="ECO:0000256" key="16">
    <source>
        <dbReference type="PIRSR" id="PIRSR006135-2"/>
    </source>
</evidence>
<keyword evidence="8 14" id="KW-0169">Cobalamin biosynthesis</keyword>
<dbReference type="KEGG" id="sedi:EBB79_17735"/>
<comment type="catalytic activity">
    <reaction evidence="2 14">
        <text>adenosylcob(III)inamide phosphate + GTP + H(+) = adenosylcob(III)inamide-GDP + diphosphate</text>
        <dbReference type="Rhea" id="RHEA:22712"/>
        <dbReference type="ChEBI" id="CHEBI:15378"/>
        <dbReference type="ChEBI" id="CHEBI:33019"/>
        <dbReference type="ChEBI" id="CHEBI:37565"/>
        <dbReference type="ChEBI" id="CHEBI:58502"/>
        <dbReference type="ChEBI" id="CHEBI:60487"/>
        <dbReference type="EC" id="2.7.7.62"/>
    </reaction>
</comment>
<evidence type="ECO:0000256" key="13">
    <source>
        <dbReference type="ARBA" id="ARBA00023134"/>
    </source>
</evidence>
<evidence type="ECO:0000313" key="17">
    <source>
        <dbReference type="EMBL" id="AZV79530.1"/>
    </source>
</evidence>
<dbReference type="OrthoDB" id="9788370at2"/>
<evidence type="ECO:0000313" key="18">
    <source>
        <dbReference type="Proteomes" id="UP000283063"/>
    </source>
</evidence>
<dbReference type="Pfam" id="PF02283">
    <property type="entry name" value="CobU"/>
    <property type="match status" value="1"/>
</dbReference>
<keyword evidence="10 14" id="KW-0547">Nucleotide-binding</keyword>
<evidence type="ECO:0000256" key="4">
    <source>
        <dbReference type="ARBA" id="ARBA00003889"/>
    </source>
</evidence>
<comment type="function">
    <text evidence="4 14">Catalyzes ATP-dependent phosphorylation of adenosylcobinamide and addition of GMP to adenosylcobinamide phosphate.</text>
</comment>
<dbReference type="GO" id="GO:0005524">
    <property type="term" value="F:ATP binding"/>
    <property type="evidence" value="ECO:0007669"/>
    <property type="project" value="UniProtKB-UniRule"/>
</dbReference>
<dbReference type="PANTHER" id="PTHR34848">
    <property type="match status" value="1"/>
</dbReference>
<organism evidence="17 18">
    <name type="scientific">Parasedimentitalea marina</name>
    <dbReference type="NCBI Taxonomy" id="2483033"/>
    <lineage>
        <taxon>Bacteria</taxon>
        <taxon>Pseudomonadati</taxon>
        <taxon>Pseudomonadota</taxon>
        <taxon>Alphaproteobacteria</taxon>
        <taxon>Rhodobacterales</taxon>
        <taxon>Paracoccaceae</taxon>
        <taxon>Parasedimentitalea</taxon>
    </lineage>
</organism>
<evidence type="ECO:0000256" key="11">
    <source>
        <dbReference type="ARBA" id="ARBA00022777"/>
    </source>
</evidence>
<evidence type="ECO:0000256" key="9">
    <source>
        <dbReference type="ARBA" id="ARBA00022679"/>
    </source>
</evidence>
<dbReference type="GO" id="GO:0009236">
    <property type="term" value="P:cobalamin biosynthetic process"/>
    <property type="evidence" value="ECO:0007669"/>
    <property type="project" value="UniProtKB-UniRule"/>
</dbReference>
<dbReference type="NCBIfam" id="NF004469">
    <property type="entry name" value="PRK05800.1"/>
    <property type="match status" value="1"/>
</dbReference>
<proteinExistence type="inferred from homology"/>
<dbReference type="RefSeq" id="WP_127750120.1">
    <property type="nucleotide sequence ID" value="NZ_CP033219.1"/>
</dbReference>
<dbReference type="Proteomes" id="UP000283063">
    <property type="component" value="Chromosome"/>
</dbReference>
<keyword evidence="9 14" id="KW-0808">Transferase</keyword>
<dbReference type="PIRSF" id="PIRSF006135">
    <property type="entry name" value="CobU"/>
    <property type="match status" value="1"/>
</dbReference>
<keyword evidence="17" id="KW-0548">Nucleotidyltransferase</keyword>
<keyword evidence="18" id="KW-1185">Reference proteome</keyword>
<dbReference type="AlphaFoldDB" id="A0A3T0N670"/>
<evidence type="ECO:0000256" key="10">
    <source>
        <dbReference type="ARBA" id="ARBA00022741"/>
    </source>
</evidence>
<dbReference type="GO" id="GO:0005525">
    <property type="term" value="F:GTP binding"/>
    <property type="evidence" value="ECO:0007669"/>
    <property type="project" value="UniProtKB-UniRule"/>
</dbReference>
<reference evidence="17 18" key="1">
    <citation type="submission" date="2018-10" db="EMBL/GenBank/DDBJ databases">
        <title>Parasedimentitalea marina sp. nov., a psychrophilic bacterium isolated from deep seawater of the New Britain Trench.</title>
        <authorList>
            <person name="Cao J."/>
        </authorList>
    </citation>
    <scope>NUCLEOTIDE SEQUENCE [LARGE SCALE GENOMIC DNA]</scope>
    <source>
        <strain evidence="17 18">W43</strain>
    </source>
</reference>
<accession>A0A3T0N670</accession>
<dbReference type="EC" id="2.7.1.156" evidence="14"/>
<evidence type="ECO:0000256" key="6">
    <source>
        <dbReference type="ARBA" id="ARBA00005159"/>
    </source>
</evidence>
<feature type="binding site" evidence="16">
    <location>
        <position position="84"/>
    </location>
    <ligand>
        <name>GTP</name>
        <dbReference type="ChEBI" id="CHEBI:37565"/>
    </ligand>
</feature>
<feature type="binding site" evidence="16">
    <location>
        <begin position="35"/>
        <end position="37"/>
    </location>
    <ligand>
        <name>GTP</name>
        <dbReference type="ChEBI" id="CHEBI:37565"/>
    </ligand>
</feature>
<feature type="binding site" evidence="16">
    <location>
        <begin position="10"/>
        <end position="17"/>
    </location>
    <ligand>
        <name>GTP</name>
        <dbReference type="ChEBI" id="CHEBI:37565"/>
    </ligand>
</feature>
<evidence type="ECO:0000256" key="5">
    <source>
        <dbReference type="ARBA" id="ARBA00004692"/>
    </source>
</evidence>
<evidence type="ECO:0000256" key="12">
    <source>
        <dbReference type="ARBA" id="ARBA00022840"/>
    </source>
</evidence>
<dbReference type="Gene3D" id="3.40.50.300">
    <property type="entry name" value="P-loop containing nucleotide triphosphate hydrolases"/>
    <property type="match status" value="1"/>
</dbReference>
<keyword evidence="11 14" id="KW-0418">Kinase</keyword>
<dbReference type="CDD" id="cd00544">
    <property type="entry name" value="CobU"/>
    <property type="match status" value="1"/>
</dbReference>
<dbReference type="SUPFAM" id="SSF52540">
    <property type="entry name" value="P-loop containing nucleoside triphosphate hydrolases"/>
    <property type="match status" value="1"/>
</dbReference>
<sequence length="173" mass="18785">MSKQVTLILGGAASGKSSYAERICFNSAKRRTYLATSQIVDSEMRVKIDKHVVQRGGGWTTYEEHLDLSPILLSFDQSQICLLDCATMWLSNQLLAGNNLQIAQQELLTAISCCKSELVIVSNEVGMGIVPDNALARQFREAQGRLNIVLAEHADCVVHVVAGLPNVLKGAVS</sequence>
<keyword evidence="13 14" id="KW-0342">GTP-binding</keyword>
<dbReference type="GO" id="GO:0008820">
    <property type="term" value="F:cobinamide phosphate guanylyltransferase activity"/>
    <property type="evidence" value="ECO:0007669"/>
    <property type="project" value="UniProtKB-UniRule"/>
</dbReference>
<evidence type="ECO:0000256" key="1">
    <source>
        <dbReference type="ARBA" id="ARBA00000312"/>
    </source>
</evidence>
<evidence type="ECO:0000256" key="7">
    <source>
        <dbReference type="ARBA" id="ARBA00007490"/>
    </source>
</evidence>
<name>A0A3T0N670_9RHOB</name>
<evidence type="ECO:0000256" key="2">
    <source>
        <dbReference type="ARBA" id="ARBA00000711"/>
    </source>
</evidence>
<comment type="similarity">
    <text evidence="7 14">Belongs to the CobU/CobP family.</text>
</comment>
<dbReference type="PANTHER" id="PTHR34848:SF1">
    <property type="entry name" value="BIFUNCTIONAL ADENOSYLCOBALAMIN BIOSYNTHESIS PROTEIN COBU"/>
    <property type="match status" value="1"/>
</dbReference>
<evidence type="ECO:0000256" key="14">
    <source>
        <dbReference type="PIRNR" id="PIRNR006135"/>
    </source>
</evidence>
<gene>
    <name evidence="17" type="ORF">EBB79_17735</name>
</gene>
<comment type="catalytic activity">
    <reaction evidence="3">
        <text>adenosylcob(III)inamide + GTP = adenosylcob(III)inamide phosphate + GDP + H(+)</text>
        <dbReference type="Rhea" id="RHEA:15765"/>
        <dbReference type="ChEBI" id="CHEBI:2480"/>
        <dbReference type="ChEBI" id="CHEBI:15378"/>
        <dbReference type="ChEBI" id="CHEBI:37565"/>
        <dbReference type="ChEBI" id="CHEBI:58189"/>
        <dbReference type="ChEBI" id="CHEBI:58502"/>
        <dbReference type="EC" id="2.7.1.156"/>
    </reaction>
</comment>
<keyword evidence="12 14" id="KW-0067">ATP-binding</keyword>
<comment type="pathway">
    <text evidence="5 14">Cofactor biosynthesis; adenosylcobalamin biosynthesis; adenosylcobalamin from cob(II)yrinate a,c-diamide: step 6/7.</text>
</comment>
<dbReference type="EC" id="2.7.7.62" evidence="14"/>
<dbReference type="InterPro" id="IPR003203">
    <property type="entry name" value="CobU/CobP"/>
</dbReference>
<evidence type="ECO:0000256" key="3">
    <source>
        <dbReference type="ARBA" id="ARBA00001522"/>
    </source>
</evidence>
<dbReference type="EMBL" id="CP033219">
    <property type="protein sequence ID" value="AZV79530.1"/>
    <property type="molecule type" value="Genomic_DNA"/>
</dbReference>
<feature type="active site" description="GMP-histidine intermediate" evidence="15">
    <location>
        <position position="51"/>
    </location>
</feature>
<evidence type="ECO:0000256" key="15">
    <source>
        <dbReference type="PIRSR" id="PIRSR006135-1"/>
    </source>
</evidence>
<dbReference type="InterPro" id="IPR027417">
    <property type="entry name" value="P-loop_NTPase"/>
</dbReference>
<feature type="binding site" evidence="16">
    <location>
        <position position="63"/>
    </location>
    <ligand>
        <name>GTP</name>
        <dbReference type="ChEBI" id="CHEBI:37565"/>
    </ligand>
</feature>
<evidence type="ECO:0000256" key="8">
    <source>
        <dbReference type="ARBA" id="ARBA00022573"/>
    </source>
</evidence>
<dbReference type="UniPathway" id="UPA00148">
    <property type="reaction ID" value="UER00236"/>
</dbReference>
<comment type="pathway">
    <text evidence="6 14">Cofactor biosynthesis; adenosylcobalamin biosynthesis; adenosylcobalamin from cob(II)yrinate a,c-diamide: step 5/7.</text>
</comment>
<protein>
    <recommendedName>
        <fullName evidence="14">Bifunctional adenosylcobalamin biosynthesis protein</fullName>
        <ecNumber evidence="14">2.7.1.156</ecNumber>
        <ecNumber evidence="14">2.7.7.62</ecNumber>
    </recommendedName>
</protein>